<keyword evidence="2" id="KW-1185">Reference proteome</keyword>
<reference evidence="2" key="1">
    <citation type="journal article" date="2018" name="BMC Genomics">
        <title>Genomic insights into host adaptation between the wheat stripe rust pathogen (Puccinia striiformis f. sp. tritici) and the barley stripe rust pathogen (Puccinia striiformis f. sp. hordei).</title>
        <authorList>
            <person name="Xia C."/>
            <person name="Wang M."/>
            <person name="Yin C."/>
            <person name="Cornejo O.E."/>
            <person name="Hulbert S.H."/>
            <person name="Chen X."/>
        </authorList>
    </citation>
    <scope>NUCLEOTIDE SEQUENCE [LARGE SCALE GENOMIC DNA]</scope>
    <source>
        <strain evidence="2">93-210</strain>
    </source>
</reference>
<name>A0ACC0EH61_9BASI</name>
<reference evidence="1 2" key="3">
    <citation type="journal article" date="2022" name="Microbiol. Spectr.">
        <title>Folding features and dynamics of 3D genome architecture in plant fungal pathogens.</title>
        <authorList>
            <person name="Xia C."/>
        </authorList>
    </citation>
    <scope>NUCLEOTIDE SEQUENCE [LARGE SCALE GENOMIC DNA]</scope>
    <source>
        <strain evidence="1 2">93-210</strain>
    </source>
</reference>
<reference evidence="2" key="2">
    <citation type="journal article" date="2018" name="Mol. Plant Microbe Interact.">
        <title>Genome sequence resources for the wheat stripe rust pathogen (Puccinia striiformis f. sp. tritici) and the barley stripe rust pathogen (Puccinia striiformis f. sp. hordei).</title>
        <authorList>
            <person name="Xia C."/>
            <person name="Wang M."/>
            <person name="Yin C."/>
            <person name="Cornejo O.E."/>
            <person name="Hulbert S.H."/>
            <person name="Chen X."/>
        </authorList>
    </citation>
    <scope>NUCLEOTIDE SEQUENCE [LARGE SCALE GENOMIC DNA]</scope>
    <source>
        <strain evidence="2">93-210</strain>
    </source>
</reference>
<sequence length="401" mass="44334">MEEWTQNLMKSETRLFLERTEPPEEDADQMFTMQASGIMFQMVRTSKLYFFTDEDRCGAGVHKEFSKTSPGVLRDFSGRSPRVLREFSESSPRVLREFSETPSRILRDFSETSLTHLRDFSETSPENPTLGFPRWVTKPSIGFPRLVTSRVTFPSVGGEPIAISSVACNRSFVCSVQLATELPLIGCWWPRLSRLTTNRSFELVGWVPNQFQLACSAAELESDGTTLGDRPTEVGSDADCIGSAHASLDRLGTSQINWDAPNRCLYAGSAVSLFCDIIARGPQSTSDIPLADTLKANNRHVASARLAVKEATTILNAKSRQLEIASSASPVLMHEFMSSAYTILRTTEEATAGASLTDLREVHGVTEVHRMNAKESSALVATLLSHGSDYLQWAHRRLNTG</sequence>
<dbReference type="EMBL" id="CM045870">
    <property type="protein sequence ID" value="KAI7953655.1"/>
    <property type="molecule type" value="Genomic_DNA"/>
</dbReference>
<organism evidence="1 2">
    <name type="scientific">Puccinia striiformis f. sp. tritici</name>
    <dbReference type="NCBI Taxonomy" id="168172"/>
    <lineage>
        <taxon>Eukaryota</taxon>
        <taxon>Fungi</taxon>
        <taxon>Dikarya</taxon>
        <taxon>Basidiomycota</taxon>
        <taxon>Pucciniomycotina</taxon>
        <taxon>Pucciniomycetes</taxon>
        <taxon>Pucciniales</taxon>
        <taxon>Pucciniaceae</taxon>
        <taxon>Puccinia</taxon>
    </lineage>
</organism>
<evidence type="ECO:0000313" key="1">
    <source>
        <dbReference type="EMBL" id="KAI7953655.1"/>
    </source>
</evidence>
<accession>A0ACC0EH61</accession>
<protein>
    <submittedName>
        <fullName evidence="1">Uncharacterized protein</fullName>
    </submittedName>
</protein>
<dbReference type="Proteomes" id="UP001060170">
    <property type="component" value="Chromosome 6"/>
</dbReference>
<gene>
    <name evidence="1" type="ORF">MJO28_006202</name>
</gene>
<comment type="caution">
    <text evidence="1">The sequence shown here is derived from an EMBL/GenBank/DDBJ whole genome shotgun (WGS) entry which is preliminary data.</text>
</comment>
<evidence type="ECO:0000313" key="2">
    <source>
        <dbReference type="Proteomes" id="UP001060170"/>
    </source>
</evidence>
<proteinExistence type="predicted"/>